<proteinExistence type="predicted"/>
<dbReference type="EMBL" id="JAFEJA010000003">
    <property type="protein sequence ID" value="MBM9624551.1"/>
    <property type="molecule type" value="Genomic_DNA"/>
</dbReference>
<accession>A0ABS2V3Z0</accession>
<dbReference type="PROSITE" id="PS50043">
    <property type="entry name" value="HTH_LUXR_2"/>
    <property type="match status" value="1"/>
</dbReference>
<feature type="region of interest" description="Disordered" evidence="3">
    <location>
        <begin position="879"/>
        <end position="899"/>
    </location>
</feature>
<dbReference type="InterPro" id="IPR016032">
    <property type="entry name" value="Sig_transdc_resp-reg_C-effctor"/>
</dbReference>
<feature type="compositionally biased region" description="Pro residues" evidence="3">
    <location>
        <begin position="888"/>
        <end position="899"/>
    </location>
</feature>
<sequence length="899" mass="96094">MEVRALAASPWPLIGRDRELHQFEAAWSDERCKGVRIFGPPGVGKSRLAEECLGRAAASGWKVLQATATAAAATVPLGAIAHIIPAGVDLSDPMKGFAEVAASLAGPQQRTRWALWVDDIHLLDATSVLLLQQLVDAGVIRLICTVRAGEPISEAVAALCYRDVVRQIDVTAFDRQNVEEVLRTALGGPIERQTLRELFTASEGNILYVRELVLSALASGSLTTDGEIWELTGDRPVGTSKLIEVIQARLAVADAPARPVLELLALCGSIGLSDAQALAPVEVLINLEQAGLVRVSAEWRRTTMSLTHPLYGEVLREQIPHLRRRVMLLQQAERVESYGPRRRDDALQVATWRLAATGTADPALLVRAANLARHATDVQQVLTLMSALPSDARTAATQLIHGEALALLGRCQEAENILAEADVMSDTEEDLLAIMSMRVRNFYWIQSRTEAAYAVVNAARDRATSDAGRRVVELNDAWVRYLVEVPTPGMPLLLDLEDDPADALDAGTWDMAATTRTVALVRLGRCVEGAEWAVHAYTAQLRDVNSGRTHSVHAASQLIPAIRAFADAGQFTENQKTAEGALTELMTARASPIPSAWIAAFLGRSELMAGRPETARGWYAEAASLTRTYGFHHMLPEILDGLACAAALLGDEGAAQDALAEATTYTPMVHLHGEDRIGRAWLLASQGNLAKARQVLAEGVKVAREAENLPAEARLLTDIARLGGASEVMTRLAQLAIQSQGALTPARAAFTAALAANAPDQLLASADELEALGADLMAAEAANAAGAALTKAGQGRPAAAAAQRATSLASRCEGARTPLLNVGKIAQPLTPRQYEIALLAAALHSNSDIAEQLHVTVKTVEVHLGAVFRKLGITRRQELPEALGQTQGPPPTRAPRPNR</sequence>
<keyword evidence="5" id="KW-0614">Plasmid</keyword>
<dbReference type="SUPFAM" id="SSF48452">
    <property type="entry name" value="TPR-like"/>
    <property type="match status" value="1"/>
</dbReference>
<dbReference type="Proteomes" id="UP000664109">
    <property type="component" value="Unassembled WGS sequence"/>
</dbReference>
<dbReference type="InterPro" id="IPR011990">
    <property type="entry name" value="TPR-like_helical_dom_sf"/>
</dbReference>
<dbReference type="PANTHER" id="PTHR16305">
    <property type="entry name" value="TESTICULAR SOLUBLE ADENYLYL CYCLASE"/>
    <property type="match status" value="1"/>
</dbReference>
<keyword evidence="6" id="KW-1185">Reference proteome</keyword>
<dbReference type="InterPro" id="IPR041664">
    <property type="entry name" value="AAA_16"/>
</dbReference>
<dbReference type="InterPro" id="IPR036388">
    <property type="entry name" value="WH-like_DNA-bd_sf"/>
</dbReference>
<geneLocation type="plasmid" evidence="5">
    <name>unnamed1</name>
</geneLocation>
<dbReference type="PANTHER" id="PTHR16305:SF28">
    <property type="entry name" value="GUANYLATE CYCLASE DOMAIN-CONTAINING PROTEIN"/>
    <property type="match status" value="1"/>
</dbReference>
<dbReference type="SMART" id="SM00421">
    <property type="entry name" value="HTH_LUXR"/>
    <property type="match status" value="1"/>
</dbReference>
<gene>
    <name evidence="5" type="ORF">JE024_39100</name>
</gene>
<keyword evidence="2" id="KW-0067">ATP-binding</keyword>
<dbReference type="RefSeq" id="WP_205378723.1">
    <property type="nucleotide sequence ID" value="NZ_JAFEJA010000003.1"/>
</dbReference>
<name>A0ABS2V3Z0_9ACTN</name>
<evidence type="ECO:0000256" key="1">
    <source>
        <dbReference type="ARBA" id="ARBA00022741"/>
    </source>
</evidence>
<comment type="caution">
    <text evidence="5">The sequence shown here is derived from an EMBL/GenBank/DDBJ whole genome shotgun (WGS) entry which is preliminary data.</text>
</comment>
<reference evidence="5 6" key="1">
    <citation type="journal article" date="2016" name="Arch. Microbiol.">
        <title>Streptomyces zhihengii sp. nov., isolated from rhizospheric soil of Psammosilene tunicoides.</title>
        <authorList>
            <person name="Huang M.J."/>
            <person name="Fei J.J."/>
            <person name="Salam N."/>
            <person name="Kim C.J."/>
            <person name="Hozzein W.N."/>
            <person name="Xiao M."/>
            <person name="Huang H.Q."/>
            <person name="Li W.J."/>
        </authorList>
    </citation>
    <scope>NUCLEOTIDE SEQUENCE [LARGE SCALE GENOMIC DNA]</scope>
    <source>
        <strain evidence="5 6">YIM T102</strain>
    </source>
</reference>
<protein>
    <submittedName>
        <fullName evidence="5">AAA family ATPase</fullName>
    </submittedName>
</protein>
<organism evidence="5 6">
    <name type="scientific">Streptomyces zhihengii</name>
    <dbReference type="NCBI Taxonomy" id="1818004"/>
    <lineage>
        <taxon>Bacteria</taxon>
        <taxon>Bacillati</taxon>
        <taxon>Actinomycetota</taxon>
        <taxon>Actinomycetes</taxon>
        <taxon>Kitasatosporales</taxon>
        <taxon>Streptomycetaceae</taxon>
        <taxon>Streptomyces</taxon>
    </lineage>
</organism>
<evidence type="ECO:0000313" key="5">
    <source>
        <dbReference type="EMBL" id="MBM9624551.1"/>
    </source>
</evidence>
<dbReference type="CDD" id="cd06170">
    <property type="entry name" value="LuxR_C_like"/>
    <property type="match status" value="1"/>
</dbReference>
<dbReference type="Pfam" id="PF13191">
    <property type="entry name" value="AAA_16"/>
    <property type="match status" value="1"/>
</dbReference>
<dbReference type="SUPFAM" id="SSF52540">
    <property type="entry name" value="P-loop containing nucleoside triphosphate hydrolases"/>
    <property type="match status" value="1"/>
</dbReference>
<feature type="domain" description="HTH luxR-type" evidence="4">
    <location>
        <begin position="822"/>
        <end position="887"/>
    </location>
</feature>
<dbReference type="Gene3D" id="1.10.10.10">
    <property type="entry name" value="Winged helix-like DNA-binding domain superfamily/Winged helix DNA-binding domain"/>
    <property type="match status" value="1"/>
</dbReference>
<dbReference type="Pfam" id="PF00196">
    <property type="entry name" value="GerE"/>
    <property type="match status" value="1"/>
</dbReference>
<keyword evidence="1" id="KW-0547">Nucleotide-binding</keyword>
<evidence type="ECO:0000313" key="6">
    <source>
        <dbReference type="Proteomes" id="UP000664109"/>
    </source>
</evidence>
<evidence type="ECO:0000259" key="4">
    <source>
        <dbReference type="PROSITE" id="PS50043"/>
    </source>
</evidence>
<evidence type="ECO:0000256" key="3">
    <source>
        <dbReference type="SAM" id="MobiDB-lite"/>
    </source>
</evidence>
<dbReference type="InterPro" id="IPR027417">
    <property type="entry name" value="P-loop_NTPase"/>
</dbReference>
<evidence type="ECO:0000256" key="2">
    <source>
        <dbReference type="ARBA" id="ARBA00022840"/>
    </source>
</evidence>
<dbReference type="SUPFAM" id="SSF46894">
    <property type="entry name" value="C-terminal effector domain of the bipartite response regulators"/>
    <property type="match status" value="1"/>
</dbReference>
<dbReference type="InterPro" id="IPR000792">
    <property type="entry name" value="Tscrpt_reg_LuxR_C"/>
</dbReference>
<dbReference type="Gene3D" id="3.40.50.300">
    <property type="entry name" value="P-loop containing nucleotide triphosphate hydrolases"/>
    <property type="match status" value="1"/>
</dbReference>
<dbReference type="Gene3D" id="1.25.40.10">
    <property type="entry name" value="Tetratricopeptide repeat domain"/>
    <property type="match status" value="1"/>
</dbReference>